<evidence type="ECO:0000313" key="2">
    <source>
        <dbReference type="EMBL" id="TMS35637.1"/>
    </source>
</evidence>
<dbReference type="EMBL" id="AZBU02000001">
    <property type="protein sequence ID" value="TMS35637.1"/>
    <property type="molecule type" value="Genomic_DNA"/>
</dbReference>
<organism evidence="2 3">
    <name type="scientific">Steinernema carpocapsae</name>
    <name type="common">Entomopathogenic nematode</name>
    <dbReference type="NCBI Taxonomy" id="34508"/>
    <lineage>
        <taxon>Eukaryota</taxon>
        <taxon>Metazoa</taxon>
        <taxon>Ecdysozoa</taxon>
        <taxon>Nematoda</taxon>
        <taxon>Chromadorea</taxon>
        <taxon>Rhabditida</taxon>
        <taxon>Tylenchina</taxon>
        <taxon>Panagrolaimomorpha</taxon>
        <taxon>Strongyloidoidea</taxon>
        <taxon>Steinernematidae</taxon>
        <taxon>Steinernema</taxon>
    </lineage>
</organism>
<keyword evidence="3" id="KW-1185">Reference proteome</keyword>
<accession>A0A4U8UTZ7</accession>
<dbReference type="Proteomes" id="UP000298663">
    <property type="component" value="Chromosome X"/>
</dbReference>
<reference evidence="2 3" key="2">
    <citation type="journal article" date="2019" name="G3 (Bethesda)">
        <title>Hybrid Assembly of the Genome of the Entomopathogenic Nematode Steinernema carpocapsae Identifies the X-Chromosome.</title>
        <authorList>
            <person name="Serra L."/>
            <person name="Macchietto M."/>
            <person name="Macias-Munoz A."/>
            <person name="McGill C.J."/>
            <person name="Rodriguez I.M."/>
            <person name="Rodriguez B."/>
            <person name="Murad R."/>
            <person name="Mortazavi A."/>
        </authorList>
    </citation>
    <scope>NUCLEOTIDE SEQUENCE [LARGE SCALE GENOMIC DNA]</scope>
    <source>
        <strain evidence="2 3">ALL</strain>
    </source>
</reference>
<gene>
    <name evidence="2" type="ORF">L596_002996</name>
</gene>
<dbReference type="EMBL" id="CM016762">
    <property type="protein sequence ID" value="TMS35637.1"/>
    <property type="molecule type" value="Genomic_DNA"/>
</dbReference>
<comment type="caution">
    <text evidence="2">The sequence shown here is derived from an EMBL/GenBank/DDBJ whole genome shotgun (WGS) entry which is preliminary data.</text>
</comment>
<reference evidence="2 3" key="1">
    <citation type="journal article" date="2015" name="Genome Biol.">
        <title>Comparative genomics of Steinernema reveals deeply conserved gene regulatory networks.</title>
        <authorList>
            <person name="Dillman A.R."/>
            <person name="Macchietto M."/>
            <person name="Porter C.F."/>
            <person name="Rogers A."/>
            <person name="Williams B."/>
            <person name="Antoshechkin I."/>
            <person name="Lee M.M."/>
            <person name="Goodwin Z."/>
            <person name="Lu X."/>
            <person name="Lewis E.E."/>
            <person name="Goodrich-Blair H."/>
            <person name="Stock S.P."/>
            <person name="Adams B.J."/>
            <person name="Sternberg P.W."/>
            <person name="Mortazavi A."/>
        </authorList>
    </citation>
    <scope>NUCLEOTIDE SEQUENCE [LARGE SCALE GENOMIC DNA]</scope>
    <source>
        <strain evidence="2 3">ALL</strain>
    </source>
</reference>
<evidence type="ECO:0000256" key="1">
    <source>
        <dbReference type="SAM" id="MobiDB-lite"/>
    </source>
</evidence>
<dbReference type="AlphaFoldDB" id="A0A4U8UTZ7"/>
<name>A0A4U8UTZ7_STECR</name>
<sequence>MKPCMTRRISSFGRRGAQRREVPATLRGSNKATNKFTVLTSVSNKTVRCDHMVVSSPDICETREQFDFENKSSFGKCEKTQH</sequence>
<protein>
    <submittedName>
        <fullName evidence="2">Uncharacterized protein</fullName>
    </submittedName>
</protein>
<feature type="region of interest" description="Disordered" evidence="1">
    <location>
        <begin position="1"/>
        <end position="28"/>
    </location>
</feature>
<proteinExistence type="predicted"/>
<evidence type="ECO:0000313" key="3">
    <source>
        <dbReference type="Proteomes" id="UP000298663"/>
    </source>
</evidence>